<dbReference type="NCBIfam" id="NF006598">
    <property type="entry name" value="PRK09135.1"/>
    <property type="match status" value="1"/>
</dbReference>
<evidence type="ECO:0000256" key="2">
    <source>
        <dbReference type="ARBA" id="ARBA00023002"/>
    </source>
</evidence>
<dbReference type="Proteomes" id="UP000541636">
    <property type="component" value="Unassembled WGS sequence"/>
</dbReference>
<dbReference type="SUPFAM" id="SSF51735">
    <property type="entry name" value="NAD(P)-binding Rossmann-fold domains"/>
    <property type="match status" value="1"/>
</dbReference>
<dbReference type="InterPro" id="IPR002347">
    <property type="entry name" value="SDR_fam"/>
</dbReference>
<evidence type="ECO:0000313" key="4">
    <source>
        <dbReference type="Proteomes" id="UP000541636"/>
    </source>
</evidence>
<name>A0A846ZL30_9GAMM</name>
<dbReference type="PANTHER" id="PTHR43639:SF1">
    <property type="entry name" value="SHORT-CHAIN DEHYDROGENASE_REDUCTASE FAMILY PROTEIN"/>
    <property type="match status" value="1"/>
</dbReference>
<dbReference type="PROSITE" id="PS00061">
    <property type="entry name" value="ADH_SHORT"/>
    <property type="match status" value="1"/>
</dbReference>
<dbReference type="EMBL" id="JAAZQD010000002">
    <property type="protein sequence ID" value="NKZ38512.1"/>
    <property type="molecule type" value="Genomic_DNA"/>
</dbReference>
<dbReference type="GO" id="GO:0047040">
    <property type="term" value="F:pteridine reductase activity"/>
    <property type="evidence" value="ECO:0007669"/>
    <property type="project" value="UniProtKB-EC"/>
</dbReference>
<dbReference type="Gene3D" id="3.40.50.720">
    <property type="entry name" value="NAD(P)-binding Rossmann-like Domain"/>
    <property type="match status" value="1"/>
</dbReference>
<protein>
    <submittedName>
        <fullName evidence="3">Pteridine reductase</fullName>
        <ecNumber evidence="3">1.5.1.33</ecNumber>
    </submittedName>
</protein>
<dbReference type="InterPro" id="IPR036291">
    <property type="entry name" value="NAD(P)-bd_dom_sf"/>
</dbReference>
<evidence type="ECO:0000313" key="3">
    <source>
        <dbReference type="EMBL" id="NKZ38512.1"/>
    </source>
</evidence>
<organism evidence="3 4">
    <name type="scientific">Oleiagrimonas citrea</name>
    <dbReference type="NCBI Taxonomy" id="1665687"/>
    <lineage>
        <taxon>Bacteria</taxon>
        <taxon>Pseudomonadati</taxon>
        <taxon>Pseudomonadota</taxon>
        <taxon>Gammaproteobacteria</taxon>
        <taxon>Lysobacterales</taxon>
        <taxon>Rhodanobacteraceae</taxon>
        <taxon>Oleiagrimonas</taxon>
    </lineage>
</organism>
<dbReference type="Pfam" id="PF13561">
    <property type="entry name" value="adh_short_C2"/>
    <property type="match status" value="1"/>
</dbReference>
<sequence length="250" mass="26695">MQTHDDSRPVALITGAARRIGAGIARHLHAAGYDLLLHYRNSDDAMRTLCADLQAARADSVHAVAADLAEAQAAKTLVDAAMQRFHRLDALVNNASAFFASPLEDTTAAQWDTLFAVNARAPFLLCQAAAPALRERCGAIVNLTDLHAARPRPDLLAYAASKAALEALTRGMATTLGPDVRVNAVAPGAILWPEDESDPAAREAMLAHTPLGRIGRVEEIAESVRWLLMDAGFVTGQILRVDGGRDAHWA</sequence>
<comment type="caution">
    <text evidence="3">The sequence shown here is derived from an EMBL/GenBank/DDBJ whole genome shotgun (WGS) entry which is preliminary data.</text>
</comment>
<comment type="similarity">
    <text evidence="1">Belongs to the short-chain dehydrogenases/reductases (SDR) family.</text>
</comment>
<dbReference type="InterPro" id="IPR020904">
    <property type="entry name" value="Sc_DH/Rdtase_CS"/>
</dbReference>
<accession>A0A846ZL30</accession>
<proteinExistence type="inferred from homology"/>
<dbReference type="FunFam" id="3.40.50.720:FF:000084">
    <property type="entry name" value="Short-chain dehydrogenase reductase"/>
    <property type="match status" value="1"/>
</dbReference>
<evidence type="ECO:0000256" key="1">
    <source>
        <dbReference type="ARBA" id="ARBA00006484"/>
    </source>
</evidence>
<dbReference type="RefSeq" id="WP_168608807.1">
    <property type="nucleotide sequence ID" value="NZ_JAAZQD010000002.1"/>
</dbReference>
<keyword evidence="2 3" id="KW-0560">Oxidoreductase</keyword>
<dbReference type="EC" id="1.5.1.33" evidence="3"/>
<dbReference type="PRINTS" id="PR00081">
    <property type="entry name" value="GDHRDH"/>
</dbReference>
<reference evidence="3 4" key="1">
    <citation type="journal article" date="2017" name="Int. J. Syst. Evol. Microbiol.">
        <title>Oleiagrimonas citrea sp. nov., a marine bacterium isolated from tidal flat sediment and emended description of the genus Oleiagrimonas Fang et al. 2015 and Oleiagrimonas soli.</title>
        <authorList>
            <person name="Yang S.H."/>
            <person name="Seo H.S."/>
            <person name="Seong C.N."/>
            <person name="Kwon K.K."/>
        </authorList>
    </citation>
    <scope>NUCLEOTIDE SEQUENCE [LARGE SCALE GENOMIC DNA]</scope>
    <source>
        <strain evidence="3 4">MEBiC09124</strain>
    </source>
</reference>
<dbReference type="PRINTS" id="PR00080">
    <property type="entry name" value="SDRFAMILY"/>
</dbReference>
<dbReference type="AlphaFoldDB" id="A0A846ZL30"/>
<keyword evidence="4" id="KW-1185">Reference proteome</keyword>
<dbReference type="PANTHER" id="PTHR43639">
    <property type="entry name" value="OXIDOREDUCTASE, SHORT-CHAIN DEHYDROGENASE/REDUCTASE FAMILY (AFU_ORTHOLOGUE AFUA_5G02870)"/>
    <property type="match status" value="1"/>
</dbReference>
<gene>
    <name evidence="3" type="ORF">HF690_06010</name>
</gene>